<dbReference type="Proteomes" id="UP000003340">
    <property type="component" value="Unassembled WGS sequence"/>
</dbReference>
<reference evidence="1 2" key="1">
    <citation type="submission" date="2009-01" db="EMBL/GenBank/DDBJ databases">
        <authorList>
            <person name="Fulton L."/>
            <person name="Clifton S."/>
            <person name="Fulton B."/>
            <person name="Xu J."/>
            <person name="Minx P."/>
            <person name="Pepin K.H."/>
            <person name="Johnson M."/>
            <person name="Bhonagiri V."/>
            <person name="Nash W.E."/>
            <person name="Mardis E.R."/>
            <person name="Wilson R.K."/>
        </authorList>
    </citation>
    <scope>NUCLEOTIDE SEQUENCE [LARGE SCALE GENOMIC DNA]</scope>
    <source>
        <strain evidence="1 2">DSM 5476</strain>
    </source>
</reference>
<dbReference type="EMBL" id="ACEC01000068">
    <property type="protein sequence ID" value="EEG30171.1"/>
    <property type="molecule type" value="Genomic_DNA"/>
</dbReference>
<comment type="caution">
    <text evidence="1">The sequence shown here is derived from an EMBL/GenBank/DDBJ whole genome shotgun (WGS) entry which is preliminary data.</text>
</comment>
<gene>
    <name evidence="1" type="ORF">CLOSTMETH_02203</name>
</gene>
<dbReference type="AlphaFoldDB" id="C0EEC3"/>
<evidence type="ECO:0000313" key="1">
    <source>
        <dbReference type="EMBL" id="EEG30171.1"/>
    </source>
</evidence>
<dbReference type="HOGENOM" id="CLU_192687_1_0_9"/>
<keyword evidence="2" id="KW-1185">Reference proteome</keyword>
<reference evidence="1 2" key="2">
    <citation type="submission" date="2009-02" db="EMBL/GenBank/DDBJ databases">
        <title>Draft genome sequence of Clostridium methylpentosum (DSM 5476).</title>
        <authorList>
            <person name="Sudarsanam P."/>
            <person name="Ley R."/>
            <person name="Guruge J."/>
            <person name="Turnbaugh P.J."/>
            <person name="Mahowald M."/>
            <person name="Liep D."/>
            <person name="Gordon J."/>
        </authorList>
    </citation>
    <scope>NUCLEOTIDE SEQUENCE [LARGE SCALE GENOMIC DNA]</scope>
    <source>
        <strain evidence="1 2">DSM 5476</strain>
    </source>
</reference>
<sequence>MPKKYKDLYNLIAQNDNADQYFNSLPDYVQDQISTRADSVNSFASLKDYAENLLRGDD</sequence>
<dbReference type="eggNOG" id="ENOG5033FI4">
    <property type="taxonomic scope" value="Bacteria"/>
</dbReference>
<proteinExistence type="predicted"/>
<name>C0EEC3_9FIRM</name>
<protein>
    <submittedName>
        <fullName evidence="1">Uncharacterized protein</fullName>
    </submittedName>
</protein>
<organism evidence="1 2">
    <name type="scientific">[Clostridium] methylpentosum DSM 5476</name>
    <dbReference type="NCBI Taxonomy" id="537013"/>
    <lineage>
        <taxon>Bacteria</taxon>
        <taxon>Bacillati</taxon>
        <taxon>Bacillota</taxon>
        <taxon>Clostridia</taxon>
        <taxon>Eubacteriales</taxon>
        <taxon>Oscillospiraceae</taxon>
        <taxon>Oscillospiraceae incertae sedis</taxon>
    </lineage>
</organism>
<evidence type="ECO:0000313" key="2">
    <source>
        <dbReference type="Proteomes" id="UP000003340"/>
    </source>
</evidence>
<accession>C0EEC3</accession>